<evidence type="ECO:0000313" key="2">
    <source>
        <dbReference type="Proteomes" id="UP001553843"/>
    </source>
</evidence>
<gene>
    <name evidence="1" type="ORF">AB0887_37190</name>
</gene>
<dbReference type="EMBL" id="JBEYRS010000027">
    <property type="protein sequence ID" value="MEW2367550.1"/>
    <property type="molecule type" value="Genomic_DNA"/>
</dbReference>
<keyword evidence="2" id="KW-1185">Reference proteome</keyword>
<sequence>MPDTPSSDFSGLEGGVEAQAADAVRAVVSWYNDQLLAERRSPVPDEERVEELRVGRQDALADQQQLATADPEEAARIKEVYAARLKEFDAS</sequence>
<evidence type="ECO:0000313" key="1">
    <source>
        <dbReference type="EMBL" id="MEW2367550.1"/>
    </source>
</evidence>
<accession>A0ABV3M770</accession>
<dbReference type="Proteomes" id="UP001553843">
    <property type="component" value="Unassembled WGS sequence"/>
</dbReference>
<protein>
    <submittedName>
        <fullName evidence="1">Uncharacterized protein</fullName>
    </submittedName>
</protein>
<comment type="caution">
    <text evidence="1">The sequence shown here is derived from an EMBL/GenBank/DDBJ whole genome shotgun (WGS) entry which is preliminary data.</text>
</comment>
<dbReference type="RefSeq" id="WP_359783613.1">
    <property type="nucleotide sequence ID" value="NZ_JBEYRR010000016.1"/>
</dbReference>
<name>A0ABV3M770_9ACTN</name>
<proteinExistence type="predicted"/>
<reference evidence="1 2" key="1">
    <citation type="submission" date="2024-06" db="EMBL/GenBank/DDBJ databases">
        <title>The Natural Products Discovery Center: Release of the First 8490 Sequenced Strains for Exploring Actinobacteria Biosynthetic Diversity.</title>
        <authorList>
            <person name="Kalkreuter E."/>
            <person name="Kautsar S.A."/>
            <person name="Yang D."/>
            <person name="Bader C.D."/>
            <person name="Teijaro C.N."/>
            <person name="Fluegel L."/>
            <person name="Davis C.M."/>
            <person name="Simpson J.R."/>
            <person name="Lauterbach L."/>
            <person name="Steele A.D."/>
            <person name="Gui C."/>
            <person name="Meng S."/>
            <person name="Li G."/>
            <person name="Viehrig K."/>
            <person name="Ye F."/>
            <person name="Su P."/>
            <person name="Kiefer A.F."/>
            <person name="Nichols A."/>
            <person name="Cepeda A.J."/>
            <person name="Yan W."/>
            <person name="Fan B."/>
            <person name="Jiang Y."/>
            <person name="Adhikari A."/>
            <person name="Zheng C.-J."/>
            <person name="Schuster L."/>
            <person name="Cowan T.M."/>
            <person name="Smanski M.J."/>
            <person name="Chevrette M.G."/>
            <person name="De Carvalho L.P.S."/>
            <person name="Shen B."/>
        </authorList>
    </citation>
    <scope>NUCLEOTIDE SEQUENCE [LARGE SCALE GENOMIC DNA]</scope>
    <source>
        <strain evidence="1 2">NPDC047833</strain>
    </source>
</reference>
<organism evidence="1 2">
    <name type="scientific">Streptomyces huasconensis</name>
    <dbReference type="NCBI Taxonomy" id="1854574"/>
    <lineage>
        <taxon>Bacteria</taxon>
        <taxon>Bacillati</taxon>
        <taxon>Actinomycetota</taxon>
        <taxon>Actinomycetes</taxon>
        <taxon>Kitasatosporales</taxon>
        <taxon>Streptomycetaceae</taxon>
        <taxon>Streptomyces</taxon>
    </lineage>
</organism>